<feature type="transmembrane region" description="Helical" evidence="4">
    <location>
        <begin position="381"/>
        <end position="398"/>
    </location>
</feature>
<dbReference type="InterPro" id="IPR011701">
    <property type="entry name" value="MFS"/>
</dbReference>
<dbReference type="RefSeq" id="WP_346824386.1">
    <property type="nucleotide sequence ID" value="NZ_JBDKWZ010000024.1"/>
</dbReference>
<feature type="transmembrane region" description="Helical" evidence="4">
    <location>
        <begin position="28"/>
        <end position="45"/>
    </location>
</feature>
<feature type="transmembrane region" description="Helical" evidence="4">
    <location>
        <begin position="118"/>
        <end position="139"/>
    </location>
</feature>
<accession>A0AAW9SL64</accession>
<feature type="transmembrane region" description="Helical" evidence="4">
    <location>
        <begin position="181"/>
        <end position="201"/>
    </location>
</feature>
<organism evidence="6 7">
    <name type="scientific">Rapidithrix thailandica</name>
    <dbReference type="NCBI Taxonomy" id="413964"/>
    <lineage>
        <taxon>Bacteria</taxon>
        <taxon>Pseudomonadati</taxon>
        <taxon>Bacteroidota</taxon>
        <taxon>Cytophagia</taxon>
        <taxon>Cytophagales</taxon>
        <taxon>Flammeovirgaceae</taxon>
        <taxon>Rapidithrix</taxon>
    </lineage>
</organism>
<dbReference type="Pfam" id="PF07690">
    <property type="entry name" value="MFS_1"/>
    <property type="match status" value="1"/>
</dbReference>
<feature type="transmembrane region" description="Helical" evidence="4">
    <location>
        <begin position="266"/>
        <end position="284"/>
    </location>
</feature>
<sequence>MQTTNTAPAQTANRIATASTDTPLSSSLVGWMAITCGLVVANLYFNQPLLAEIGKAFQKTDKQVSWIATITQLGYTVGLLLVVPLGDKLERKKLILIKLVLAAISLAVVASSQHFYTMLIASLFVGIFSVVPQLLLPMAAQLARPEKRGKIVGTVMSGLLIGILLSRTISGYVGAHLGWRAIFWIGAVVMLLLDGILAFMLPKDQPVYKGTYSHLMRSLWTLVKDQAILRKSAGVGFMMFGAFSIFWTTLVFFLEGAPYHYKSDMVGLFGLIGACGAFAAPLAGKTADRKGADFTAVFGMLIALSAFVVMGIGGNWLIALILGVILLDIGMQVTHISNQSRVFALIPEARSRLNTVYMTSAFTGSSLGSLLGSMAWHYGQWPGVCLLGFVFIGTAYLINRN</sequence>
<evidence type="ECO:0000256" key="2">
    <source>
        <dbReference type="ARBA" id="ARBA00022989"/>
    </source>
</evidence>
<dbReference type="GO" id="GO:0022857">
    <property type="term" value="F:transmembrane transporter activity"/>
    <property type="evidence" value="ECO:0007669"/>
    <property type="project" value="InterPro"/>
</dbReference>
<comment type="caution">
    <text evidence="6">The sequence shown here is derived from an EMBL/GenBank/DDBJ whole genome shotgun (WGS) entry which is preliminary data.</text>
</comment>
<name>A0AAW9SL64_9BACT</name>
<dbReference type="Gene3D" id="1.20.1250.20">
    <property type="entry name" value="MFS general substrate transporter like domains"/>
    <property type="match status" value="1"/>
</dbReference>
<gene>
    <name evidence="6" type="ORF">AAG747_27070</name>
</gene>
<evidence type="ECO:0000256" key="1">
    <source>
        <dbReference type="ARBA" id="ARBA00022692"/>
    </source>
</evidence>
<dbReference type="Proteomes" id="UP001403385">
    <property type="component" value="Unassembled WGS sequence"/>
</dbReference>
<dbReference type="PROSITE" id="PS50850">
    <property type="entry name" value="MFS"/>
    <property type="match status" value="1"/>
</dbReference>
<dbReference type="CDD" id="cd17324">
    <property type="entry name" value="MFS_NepI_like"/>
    <property type="match status" value="1"/>
</dbReference>
<feature type="transmembrane region" description="Helical" evidence="4">
    <location>
        <begin position="151"/>
        <end position="169"/>
    </location>
</feature>
<dbReference type="EMBL" id="JBDKWZ010000024">
    <property type="protein sequence ID" value="MEN7551606.1"/>
    <property type="molecule type" value="Genomic_DNA"/>
</dbReference>
<evidence type="ECO:0000256" key="3">
    <source>
        <dbReference type="ARBA" id="ARBA00023136"/>
    </source>
</evidence>
<dbReference type="PANTHER" id="PTHR42910:SF1">
    <property type="entry name" value="MAJOR FACILITATOR SUPERFAMILY (MFS) PROFILE DOMAIN-CONTAINING PROTEIN"/>
    <property type="match status" value="1"/>
</dbReference>
<evidence type="ECO:0000259" key="5">
    <source>
        <dbReference type="PROSITE" id="PS50850"/>
    </source>
</evidence>
<dbReference type="AlphaFoldDB" id="A0AAW9SL64"/>
<proteinExistence type="predicted"/>
<feature type="transmembrane region" description="Helical" evidence="4">
    <location>
        <begin position="65"/>
        <end position="83"/>
    </location>
</feature>
<dbReference type="SUPFAM" id="SSF103473">
    <property type="entry name" value="MFS general substrate transporter"/>
    <property type="match status" value="1"/>
</dbReference>
<protein>
    <submittedName>
        <fullName evidence="6">MFS transporter</fullName>
    </submittedName>
</protein>
<feature type="domain" description="Major facilitator superfamily (MFS) profile" evidence="5">
    <location>
        <begin position="23"/>
        <end position="401"/>
    </location>
</feature>
<keyword evidence="3 4" id="KW-0472">Membrane</keyword>
<evidence type="ECO:0000313" key="7">
    <source>
        <dbReference type="Proteomes" id="UP001403385"/>
    </source>
</evidence>
<feature type="transmembrane region" description="Helical" evidence="4">
    <location>
        <begin position="291"/>
        <end position="310"/>
    </location>
</feature>
<keyword evidence="2 4" id="KW-1133">Transmembrane helix</keyword>
<feature type="transmembrane region" description="Helical" evidence="4">
    <location>
        <begin position="95"/>
        <end position="112"/>
    </location>
</feature>
<evidence type="ECO:0000256" key="4">
    <source>
        <dbReference type="SAM" id="Phobius"/>
    </source>
</evidence>
<keyword evidence="7" id="KW-1185">Reference proteome</keyword>
<dbReference type="PANTHER" id="PTHR42910">
    <property type="entry name" value="TRANSPORTER SCO4007-RELATED"/>
    <property type="match status" value="1"/>
</dbReference>
<dbReference type="InterPro" id="IPR020846">
    <property type="entry name" value="MFS_dom"/>
</dbReference>
<keyword evidence="1 4" id="KW-0812">Transmembrane</keyword>
<evidence type="ECO:0000313" key="6">
    <source>
        <dbReference type="EMBL" id="MEN7551606.1"/>
    </source>
</evidence>
<dbReference type="InterPro" id="IPR036259">
    <property type="entry name" value="MFS_trans_sf"/>
</dbReference>
<reference evidence="6 7" key="1">
    <citation type="submission" date="2024-04" db="EMBL/GenBank/DDBJ databases">
        <title>Novel genus in family Flammeovirgaceae.</title>
        <authorList>
            <person name="Nguyen T.H."/>
            <person name="Vuong T.Q."/>
            <person name="Le H."/>
            <person name="Kim S.-G."/>
        </authorList>
    </citation>
    <scope>NUCLEOTIDE SEQUENCE [LARGE SCALE GENOMIC DNA]</scope>
    <source>
        <strain evidence="6 7">JCM 23209</strain>
    </source>
</reference>
<feature type="transmembrane region" description="Helical" evidence="4">
    <location>
        <begin position="234"/>
        <end position="254"/>
    </location>
</feature>